<feature type="compositionally biased region" description="Pro residues" evidence="3">
    <location>
        <begin position="216"/>
        <end position="236"/>
    </location>
</feature>
<feature type="compositionally biased region" description="Low complexity" evidence="3">
    <location>
        <begin position="459"/>
        <end position="481"/>
    </location>
</feature>
<feature type="compositionally biased region" description="Low complexity" evidence="3">
    <location>
        <begin position="398"/>
        <end position="407"/>
    </location>
</feature>
<evidence type="ECO:0000313" key="4">
    <source>
        <dbReference type="EnsemblMetazoa" id="GMOY009233-PA"/>
    </source>
</evidence>
<dbReference type="Gene3D" id="3.30.420.80">
    <property type="entry name" value="Ribosomal protein S11"/>
    <property type="match status" value="1"/>
</dbReference>
<evidence type="ECO:0008006" key="6">
    <source>
        <dbReference type="Google" id="ProtNLM"/>
    </source>
</evidence>
<dbReference type="Proteomes" id="UP000092444">
    <property type="component" value="Unassembled WGS sequence"/>
</dbReference>
<keyword evidence="1" id="KW-0689">Ribosomal protein</keyword>
<evidence type="ECO:0000256" key="2">
    <source>
        <dbReference type="ARBA" id="ARBA00023274"/>
    </source>
</evidence>
<dbReference type="VEuPathDB" id="VectorBase:GMOY009233"/>
<dbReference type="STRING" id="37546.A0A1B0G7E0"/>
<keyword evidence="2" id="KW-0687">Ribonucleoprotein</keyword>
<dbReference type="GO" id="GO:0006412">
    <property type="term" value="P:translation"/>
    <property type="evidence" value="ECO:0007669"/>
    <property type="project" value="InterPro"/>
</dbReference>
<feature type="region of interest" description="Disordered" evidence="3">
    <location>
        <begin position="135"/>
        <end position="268"/>
    </location>
</feature>
<name>A0A1B0G7E0_GLOMM</name>
<feature type="region of interest" description="Disordered" evidence="3">
    <location>
        <begin position="345"/>
        <end position="437"/>
    </location>
</feature>
<dbReference type="EMBL" id="CCAG010021560">
    <property type="status" value="NOT_ANNOTATED_CDS"/>
    <property type="molecule type" value="Genomic_DNA"/>
</dbReference>
<reference evidence="4" key="1">
    <citation type="submission" date="2020-05" db="UniProtKB">
        <authorList>
            <consortium name="EnsemblMetazoa"/>
        </authorList>
    </citation>
    <scope>IDENTIFICATION</scope>
    <source>
        <strain evidence="4">Yale</strain>
    </source>
</reference>
<dbReference type="PANTHER" id="PTHR39072">
    <property type="entry name" value="RE48511P"/>
    <property type="match status" value="1"/>
</dbReference>
<evidence type="ECO:0000256" key="3">
    <source>
        <dbReference type="SAM" id="MobiDB-lite"/>
    </source>
</evidence>
<feature type="compositionally biased region" description="Basic and acidic residues" evidence="3">
    <location>
        <begin position="158"/>
        <end position="171"/>
    </location>
</feature>
<evidence type="ECO:0000256" key="1">
    <source>
        <dbReference type="ARBA" id="ARBA00022980"/>
    </source>
</evidence>
<feature type="compositionally biased region" description="Basic residues" evidence="3">
    <location>
        <begin position="354"/>
        <end position="365"/>
    </location>
</feature>
<feature type="compositionally biased region" description="Polar residues" evidence="3">
    <location>
        <begin position="387"/>
        <end position="397"/>
    </location>
</feature>
<feature type="region of interest" description="Disordered" evidence="3">
    <location>
        <begin position="456"/>
        <end position="497"/>
    </location>
</feature>
<organism evidence="4 5">
    <name type="scientific">Glossina morsitans morsitans</name>
    <name type="common">Savannah tsetse fly</name>
    <dbReference type="NCBI Taxonomy" id="37546"/>
    <lineage>
        <taxon>Eukaryota</taxon>
        <taxon>Metazoa</taxon>
        <taxon>Ecdysozoa</taxon>
        <taxon>Arthropoda</taxon>
        <taxon>Hexapoda</taxon>
        <taxon>Insecta</taxon>
        <taxon>Pterygota</taxon>
        <taxon>Neoptera</taxon>
        <taxon>Endopterygota</taxon>
        <taxon>Diptera</taxon>
        <taxon>Brachycera</taxon>
        <taxon>Muscomorpha</taxon>
        <taxon>Hippoboscoidea</taxon>
        <taxon>Glossinidae</taxon>
        <taxon>Glossina</taxon>
    </lineage>
</organism>
<feature type="region of interest" description="Disordered" evidence="3">
    <location>
        <begin position="782"/>
        <end position="801"/>
    </location>
</feature>
<dbReference type="AlphaFoldDB" id="A0A1B0G7E0"/>
<keyword evidence="5" id="KW-1185">Reference proteome</keyword>
<sequence>MAPRKTKAQKKEVQVSLGSQVRDGEYVFGVAHTYASFNDTFVRVTDFSGPEILARSWSPKRNIQRLLKMDIWRIFLILLIKAHLSLTSNDEAPLLTQTIYGFLDFTTTIGNTVMVFSPQSAPALVLTPEIFTPKPIIKTKPTDPNPPAPESDINPTKLKTEKPSLPDKEKPSSTTTDVKSSVTVMEFSKPLEQPSSSSTSSSPPSSPPSSSSSSPPSSPQPPPSPPSPPPPSPPSPSSLSSSLSLSLSSPLSAISLSPSSSSTSLPVSSPIISEMKNSIVTAQAVDTSPIPIENDLYDPEYDLLSRQPPQFVEESFRVVNLRSPNSKNTKSAVVVTPEKNTASSVVIAKSSSTRSHHKNKKHKVRASSTLQVLKTAAPAIHHPKSGGSLSNKINQRTSSSSVSSSSRKSNKKNSHRTASTAPTAPEEVVTVRSTSSVRSKPKSIITPLFCVLLQKNKNKSSSSTSKPKYSVSTASASTTEPAARRAFRPKVQAQNPELESSNNLHITKLNRAPGRWQYKTSPKPRVTIRKPSIDINGPLGLANVTSSSFTTDATINDNINNNFIISNQTDLESSGSQNGAVVNNIDQEVGNGGKQKFFTETINVEISTPADFKDTYYEIATIKKPFIFQAGILKKTRYITVTSTIEKYLTPEPTMEPRNDDEPLTENILILSTKPDSLLSGSITTLPPLLIENDSDTPALETITESFSIVNKKLRTQILPIVKASDNETIYHTLVQTIDMTSLITVTKTLSPQMESKAFNGFKDFVDNLDEAGSELNLDLEFGDESNHENSSGESNPKGDLDQLMIVKPNKTNVLITTTSMEKFPSILNPSLPLPTVITNSRPVVKLETLWESYVIPVTNGQTTSFRTLSKAKGVVEKTDFILDTTTLSAPAILPPSTINPFLLPLQQQQFQTITSPILQQTIVTQTESKVLKLTFGAKTAYTTLYSTQVVPTLQTMYVTTSIPVQASANPFPGFFPQPYNPFAYLG</sequence>
<feature type="compositionally biased region" description="Low complexity" evidence="3">
    <location>
        <begin position="425"/>
        <end position="437"/>
    </location>
</feature>
<feature type="compositionally biased region" description="Low complexity" evidence="3">
    <location>
        <begin position="237"/>
        <end position="268"/>
    </location>
</feature>
<accession>A0A1B0G7E0</accession>
<dbReference type="InterPro" id="IPR036967">
    <property type="entry name" value="Ribosomal_uS11_sf"/>
</dbReference>
<dbReference type="PANTHER" id="PTHR39072:SF3">
    <property type="entry name" value="RE48511P"/>
    <property type="match status" value="1"/>
</dbReference>
<proteinExistence type="predicted"/>
<dbReference type="EnsemblMetazoa" id="GMOY009233-RA">
    <property type="protein sequence ID" value="GMOY009233-PA"/>
    <property type="gene ID" value="GMOY009233"/>
</dbReference>
<dbReference type="GO" id="GO:0003735">
    <property type="term" value="F:structural constituent of ribosome"/>
    <property type="evidence" value="ECO:0007669"/>
    <property type="project" value="InterPro"/>
</dbReference>
<dbReference type="GO" id="GO:0005840">
    <property type="term" value="C:ribosome"/>
    <property type="evidence" value="ECO:0007669"/>
    <property type="project" value="UniProtKB-KW"/>
</dbReference>
<feature type="compositionally biased region" description="Low complexity" evidence="3">
    <location>
        <begin position="172"/>
        <end position="184"/>
    </location>
</feature>
<evidence type="ECO:0000313" key="5">
    <source>
        <dbReference type="Proteomes" id="UP000092444"/>
    </source>
</evidence>
<dbReference type="GO" id="GO:1990904">
    <property type="term" value="C:ribonucleoprotein complex"/>
    <property type="evidence" value="ECO:0007669"/>
    <property type="project" value="UniProtKB-KW"/>
</dbReference>
<feature type="compositionally biased region" description="Low complexity" evidence="3">
    <location>
        <begin position="194"/>
        <end position="215"/>
    </location>
</feature>
<protein>
    <recommendedName>
        <fullName evidence="6">DUF4758 domain-containing protein</fullName>
    </recommendedName>
</protein>
<dbReference type="PhylomeDB" id="A0A1B0G7E0"/>